<dbReference type="NCBIfam" id="TIGR00488">
    <property type="entry name" value="bis(5'-nucleosyl)-tetraphosphatase (symmetrical) YqeK"/>
    <property type="match status" value="1"/>
</dbReference>
<evidence type="ECO:0000313" key="8">
    <source>
        <dbReference type="EMBL" id="AET70434.1"/>
    </source>
</evidence>
<evidence type="ECO:0000256" key="5">
    <source>
        <dbReference type="ARBA" id="ARBA00023004"/>
    </source>
</evidence>
<dbReference type="SUPFAM" id="SSF109604">
    <property type="entry name" value="HD-domain/PDEase-like"/>
    <property type="match status" value="1"/>
</dbReference>
<evidence type="ECO:0000256" key="2">
    <source>
        <dbReference type="ARBA" id="ARBA00022723"/>
    </source>
</evidence>
<organism evidence="8 9">
    <name type="scientific">Desulfosporosinus orientis (strain ATCC 19365 / DSM 765 / NCIMB 8382 / VKM B-1628 / Singapore I)</name>
    <name type="common">Desulfotomaculum orientis</name>
    <dbReference type="NCBI Taxonomy" id="768706"/>
    <lineage>
        <taxon>Bacteria</taxon>
        <taxon>Bacillati</taxon>
        <taxon>Bacillota</taxon>
        <taxon>Clostridia</taxon>
        <taxon>Eubacteriales</taxon>
        <taxon>Desulfitobacteriaceae</taxon>
        <taxon>Desulfosporosinus</taxon>
    </lineage>
</organism>
<protein>
    <recommendedName>
        <fullName evidence="1">bis(5'-nucleosyl)-tetraphosphatase (symmetrical)</fullName>
        <ecNumber evidence="1">3.6.1.41</ecNumber>
    </recommendedName>
</protein>
<dbReference type="PATRIC" id="fig|768706.3.peg.5132"/>
<keyword evidence="5" id="KW-0408">Iron</keyword>
<evidence type="ECO:0000256" key="3">
    <source>
        <dbReference type="ARBA" id="ARBA00022741"/>
    </source>
</evidence>
<dbReference type="STRING" id="768706.Desor_5041"/>
<dbReference type="KEGG" id="dor:Desor_5041"/>
<dbReference type="EC" id="3.6.1.41" evidence="1"/>
<dbReference type="Pfam" id="PF01966">
    <property type="entry name" value="HD"/>
    <property type="match status" value="1"/>
</dbReference>
<dbReference type="GO" id="GO:0000166">
    <property type="term" value="F:nucleotide binding"/>
    <property type="evidence" value="ECO:0007669"/>
    <property type="project" value="UniProtKB-KW"/>
</dbReference>
<dbReference type="CDD" id="cd00077">
    <property type="entry name" value="HDc"/>
    <property type="match status" value="1"/>
</dbReference>
<reference evidence="9" key="1">
    <citation type="submission" date="2011-11" db="EMBL/GenBank/DDBJ databases">
        <title>Complete sequence of Desulfosporosinus orientis DSM 765.</title>
        <authorList>
            <person name="Lucas S."/>
            <person name="Han J."/>
            <person name="Lapidus A."/>
            <person name="Cheng J.-F."/>
            <person name="Goodwin L."/>
            <person name="Pitluck S."/>
            <person name="Peters L."/>
            <person name="Ovchinnikova G."/>
            <person name="Teshima H."/>
            <person name="Detter J.C."/>
            <person name="Han C."/>
            <person name="Tapia R."/>
            <person name="Land M."/>
            <person name="Hauser L."/>
            <person name="Kyrpides N."/>
            <person name="Ivanova N."/>
            <person name="Pagani I."/>
            <person name="Pester M."/>
            <person name="Spring S."/>
            <person name="Ollivier B."/>
            <person name="Rattei T."/>
            <person name="Klenk H.-P."/>
            <person name="Wagner M."/>
            <person name="Loy A."/>
            <person name="Woyke T."/>
        </authorList>
    </citation>
    <scope>NUCLEOTIDE SEQUENCE [LARGE SCALE GENOMIC DNA]</scope>
    <source>
        <strain evidence="9">ATCC 19365 / DSM 765 / NCIMB 8382 / VKM B-1628</strain>
    </source>
</reference>
<evidence type="ECO:0000256" key="6">
    <source>
        <dbReference type="ARBA" id="ARBA00049417"/>
    </source>
</evidence>
<evidence type="ECO:0000313" key="9">
    <source>
        <dbReference type="Proteomes" id="UP000006346"/>
    </source>
</evidence>
<keyword evidence="9" id="KW-1185">Reference proteome</keyword>
<evidence type="ECO:0000256" key="4">
    <source>
        <dbReference type="ARBA" id="ARBA00022801"/>
    </source>
</evidence>
<dbReference type="EMBL" id="CP003108">
    <property type="protein sequence ID" value="AET70434.1"/>
    <property type="molecule type" value="Genomic_DNA"/>
</dbReference>
<evidence type="ECO:0000259" key="7">
    <source>
        <dbReference type="PROSITE" id="PS51831"/>
    </source>
</evidence>
<dbReference type="eggNOG" id="COG1713">
    <property type="taxonomic scope" value="Bacteria"/>
</dbReference>
<dbReference type="OrthoDB" id="5295945at2"/>
<dbReference type="PANTHER" id="PTHR35795">
    <property type="entry name" value="SLR1885 PROTEIN"/>
    <property type="match status" value="1"/>
</dbReference>
<proteinExistence type="predicted"/>
<keyword evidence="2" id="KW-0479">Metal-binding</keyword>
<dbReference type="InterPro" id="IPR003607">
    <property type="entry name" value="HD/PDEase_dom"/>
</dbReference>
<dbReference type="Proteomes" id="UP000006346">
    <property type="component" value="Chromosome"/>
</dbReference>
<gene>
    <name evidence="8" type="ordered locus">Desor_5041</name>
</gene>
<dbReference type="GO" id="GO:0008803">
    <property type="term" value="F:bis(5'-nucleosyl)-tetraphosphatase (symmetrical) activity"/>
    <property type="evidence" value="ECO:0007669"/>
    <property type="project" value="UniProtKB-EC"/>
</dbReference>
<evidence type="ECO:0000256" key="1">
    <source>
        <dbReference type="ARBA" id="ARBA00012506"/>
    </source>
</evidence>
<dbReference type="GO" id="GO:0046872">
    <property type="term" value="F:metal ion binding"/>
    <property type="evidence" value="ECO:0007669"/>
    <property type="project" value="UniProtKB-KW"/>
</dbReference>
<keyword evidence="4 8" id="KW-0378">Hydrolase</keyword>
<keyword evidence="3" id="KW-0547">Nucleotide-binding</keyword>
<feature type="domain" description="HD" evidence="7">
    <location>
        <begin position="20"/>
        <end position="135"/>
    </location>
</feature>
<sequence>MTLQVEVLRDLATRVLSEERLRHTLGVADWAEVLARRHGLDPLKARCAGLVHDLAKEIPLNSQLRYARRWNLLKYPEDEQSPYVLHGPVAAYWLEHYYGLDDAEIVAAVANHTLGRPGMGPLEMLIYSADLTEPDRDFPEVDFLRQSLYDNLEKGTLVCVKHTLKYLEQSKRPIHPLTQLTFDDLQRRQNIGIRSQNA</sequence>
<dbReference type="AlphaFoldDB" id="G7WJJ7"/>
<dbReference type="PROSITE" id="PS51831">
    <property type="entry name" value="HD"/>
    <property type="match status" value="1"/>
</dbReference>
<dbReference type="Gene3D" id="1.10.3210.10">
    <property type="entry name" value="Hypothetical protein af1432"/>
    <property type="match status" value="1"/>
</dbReference>
<dbReference type="RefSeq" id="WP_014187238.1">
    <property type="nucleotide sequence ID" value="NC_016584.1"/>
</dbReference>
<dbReference type="InterPro" id="IPR005249">
    <property type="entry name" value="YqeK"/>
</dbReference>
<reference evidence="8 9" key="2">
    <citation type="journal article" date="2012" name="J. Bacteriol.">
        <title>Complete genome sequences of Desulfosporosinus orientis DSM765T, Desulfosporosinus youngiae DSM17734T, Desulfosporosinus meridiei DSM13257T, and Desulfosporosinus acidiphilus DSM22704T.</title>
        <authorList>
            <person name="Pester M."/>
            <person name="Brambilla E."/>
            <person name="Alazard D."/>
            <person name="Rattei T."/>
            <person name="Weinmaier T."/>
            <person name="Han J."/>
            <person name="Lucas S."/>
            <person name="Lapidus A."/>
            <person name="Cheng J.F."/>
            <person name="Goodwin L."/>
            <person name="Pitluck S."/>
            <person name="Peters L."/>
            <person name="Ovchinnikova G."/>
            <person name="Teshima H."/>
            <person name="Detter J.C."/>
            <person name="Han C.S."/>
            <person name="Tapia R."/>
            <person name="Land M.L."/>
            <person name="Hauser L."/>
            <person name="Kyrpides N.C."/>
            <person name="Ivanova N.N."/>
            <person name="Pagani I."/>
            <person name="Huntmann M."/>
            <person name="Wei C.L."/>
            <person name="Davenport K.W."/>
            <person name="Daligault H."/>
            <person name="Chain P.S."/>
            <person name="Chen A."/>
            <person name="Mavromatis K."/>
            <person name="Markowitz V."/>
            <person name="Szeto E."/>
            <person name="Mikhailova N."/>
            <person name="Pati A."/>
            <person name="Wagner M."/>
            <person name="Woyke T."/>
            <person name="Ollivier B."/>
            <person name="Klenk H.P."/>
            <person name="Spring S."/>
            <person name="Loy A."/>
        </authorList>
    </citation>
    <scope>NUCLEOTIDE SEQUENCE [LARGE SCALE GENOMIC DNA]</scope>
    <source>
        <strain evidence="9">ATCC 19365 / DSM 765 / NCIMB 8382 / VKM B-1628</strain>
    </source>
</reference>
<dbReference type="SMART" id="SM00471">
    <property type="entry name" value="HDc"/>
    <property type="match status" value="1"/>
</dbReference>
<comment type="catalytic activity">
    <reaction evidence="6">
        <text>P(1),P(4)-bis(5'-adenosyl) tetraphosphate + H2O = 2 ADP + 2 H(+)</text>
        <dbReference type="Rhea" id="RHEA:24252"/>
        <dbReference type="ChEBI" id="CHEBI:15377"/>
        <dbReference type="ChEBI" id="CHEBI:15378"/>
        <dbReference type="ChEBI" id="CHEBI:58141"/>
        <dbReference type="ChEBI" id="CHEBI:456216"/>
        <dbReference type="EC" id="3.6.1.41"/>
    </reaction>
</comment>
<dbReference type="HOGENOM" id="CLU_089580_1_2_9"/>
<name>G7WJJ7_DESOD</name>
<dbReference type="InterPro" id="IPR006674">
    <property type="entry name" value="HD_domain"/>
</dbReference>
<dbReference type="PANTHER" id="PTHR35795:SF1">
    <property type="entry name" value="BIS(5'-NUCLEOSYL)-TETRAPHOSPHATASE, SYMMETRICAL"/>
    <property type="match status" value="1"/>
</dbReference>
<accession>G7WJJ7</accession>
<dbReference type="InterPro" id="IPR051094">
    <property type="entry name" value="Diverse_Catalytic_Enzymes"/>
</dbReference>